<evidence type="ECO:0000313" key="1">
    <source>
        <dbReference type="EMBL" id="PLB36434.1"/>
    </source>
</evidence>
<proteinExistence type="predicted"/>
<sequence length="92" mass="9920">MIIGKRGRNHTVVCTPLLKHGAAVQILFQLLLYLASSHRSLIGPGVALTCAEYSHDKSTTLANLSPNVLERSSQASCKAQPTPCTKLGRIHQ</sequence>
<accession>A0A2I2F742</accession>
<evidence type="ECO:0000313" key="2">
    <source>
        <dbReference type="Proteomes" id="UP000234585"/>
    </source>
</evidence>
<protein>
    <submittedName>
        <fullName evidence="1">Uncharacterized protein</fullName>
    </submittedName>
</protein>
<organism evidence="1 2">
    <name type="scientific">Aspergillus candidus</name>
    <dbReference type="NCBI Taxonomy" id="41067"/>
    <lineage>
        <taxon>Eukaryota</taxon>
        <taxon>Fungi</taxon>
        <taxon>Dikarya</taxon>
        <taxon>Ascomycota</taxon>
        <taxon>Pezizomycotina</taxon>
        <taxon>Eurotiomycetes</taxon>
        <taxon>Eurotiomycetidae</taxon>
        <taxon>Eurotiales</taxon>
        <taxon>Aspergillaceae</taxon>
        <taxon>Aspergillus</taxon>
        <taxon>Aspergillus subgen. Circumdati</taxon>
    </lineage>
</organism>
<dbReference type="AlphaFoldDB" id="A0A2I2F742"/>
<dbReference type="Proteomes" id="UP000234585">
    <property type="component" value="Unassembled WGS sequence"/>
</dbReference>
<gene>
    <name evidence="1" type="ORF">BDW47DRAFT_108582</name>
</gene>
<keyword evidence="2" id="KW-1185">Reference proteome</keyword>
<reference evidence="1 2" key="1">
    <citation type="submission" date="2017-12" db="EMBL/GenBank/DDBJ databases">
        <authorList>
            <consortium name="DOE Joint Genome Institute"/>
            <person name="Haridas S."/>
            <person name="Kjaerbolling I."/>
            <person name="Vesth T.C."/>
            <person name="Frisvad J.C."/>
            <person name="Nybo J.L."/>
            <person name="Theobald S."/>
            <person name="Kuo A."/>
            <person name="Bowyer P."/>
            <person name="Matsuda Y."/>
            <person name="Mondo S."/>
            <person name="Lyhne E.K."/>
            <person name="Kogle M.E."/>
            <person name="Clum A."/>
            <person name="Lipzen A."/>
            <person name="Salamov A."/>
            <person name="Ngan C.Y."/>
            <person name="Daum C."/>
            <person name="Chiniquy J."/>
            <person name="Barry K."/>
            <person name="LaButti K."/>
            <person name="Simmons B.A."/>
            <person name="Magnuson J.K."/>
            <person name="Mortensen U.H."/>
            <person name="Larsen T.O."/>
            <person name="Grigoriev I.V."/>
            <person name="Baker S.E."/>
            <person name="Andersen M.R."/>
            <person name="Nordberg H.P."/>
            <person name="Cantor M.N."/>
            <person name="Hua S.X."/>
        </authorList>
    </citation>
    <scope>NUCLEOTIDE SEQUENCE [LARGE SCALE GENOMIC DNA]</scope>
    <source>
        <strain evidence="1 2">CBS 102.13</strain>
    </source>
</reference>
<name>A0A2I2F742_ASPCN</name>
<dbReference type="RefSeq" id="XP_024670446.1">
    <property type="nucleotide sequence ID" value="XM_024813266.1"/>
</dbReference>
<dbReference type="EMBL" id="KZ559151">
    <property type="protein sequence ID" value="PLB36434.1"/>
    <property type="molecule type" value="Genomic_DNA"/>
</dbReference>
<dbReference type="GeneID" id="36520426"/>